<sequence length="393" mass="41120">MIEDMGLATQTFSFSAWVAGADCFGQRDALLKALEEEGAGELVHPWYGRQMVVATMVEVSHSESEGGVVRFDLEFTKGESSAFPVGSASTGTRAGLAASSLQTSAQSRFSAAMGAVNGAKAQVGLVQGRLREISQILDDGSLPFRELFRDAQAVYAEITTAPGAFAGRVFGLVDEVIREFRGFGDASRGDGVVSLAGVVGKSSAVSRVRSISPLADPTSASIVGAVVDLVGDAALVDAVRDVAVLPTASPPARSDSVLPVDALRDEPVRVDGGNGRDLADALLGGGRRDLPVVEDVRDARDQLGQAAWALALNADTGHYEELTSARVAAGRHLDAVGTRGLRLKSYTPVAVFPGLVLAYKEYGDATRAGEIVTRNRVMHPGFLPVRELKLIGG</sequence>
<evidence type="ECO:0000313" key="2">
    <source>
        <dbReference type="EMBL" id="OMG79349.1"/>
    </source>
</evidence>
<dbReference type="AlphaFoldDB" id="A0A1R1JN09"/>
<gene>
    <name evidence="2" type="ORF">BIZ92_15245</name>
</gene>
<protein>
    <recommendedName>
        <fullName evidence="1">DNA circulation N-terminal domain-containing protein</fullName>
    </recommendedName>
</protein>
<evidence type="ECO:0000259" key="1">
    <source>
        <dbReference type="Pfam" id="PF07157"/>
    </source>
</evidence>
<name>A0A1R1JN09_ALCXX</name>
<proteinExistence type="predicted"/>
<accession>A0A1R1JN09</accession>
<dbReference type="InterPro" id="IPR009826">
    <property type="entry name" value="DNA_circ_N"/>
</dbReference>
<dbReference type="Proteomes" id="UP000187251">
    <property type="component" value="Unassembled WGS sequence"/>
</dbReference>
<feature type="domain" description="DNA circulation N-terminal" evidence="1">
    <location>
        <begin position="2"/>
        <end position="50"/>
    </location>
</feature>
<evidence type="ECO:0000313" key="3">
    <source>
        <dbReference type="Proteomes" id="UP000187251"/>
    </source>
</evidence>
<comment type="caution">
    <text evidence="2">The sequence shown here is derived from an EMBL/GenBank/DDBJ whole genome shotgun (WGS) entry which is preliminary data.</text>
</comment>
<dbReference type="Pfam" id="PF07157">
    <property type="entry name" value="DNA_circ_N"/>
    <property type="match status" value="1"/>
</dbReference>
<organism evidence="2 3">
    <name type="scientific">Alcaligenes xylosoxydans xylosoxydans</name>
    <name type="common">Achromobacter xylosoxidans</name>
    <dbReference type="NCBI Taxonomy" id="85698"/>
    <lineage>
        <taxon>Bacteria</taxon>
        <taxon>Pseudomonadati</taxon>
        <taxon>Pseudomonadota</taxon>
        <taxon>Betaproteobacteria</taxon>
        <taxon>Burkholderiales</taxon>
        <taxon>Alcaligenaceae</taxon>
        <taxon>Achromobacter</taxon>
    </lineage>
</organism>
<reference evidence="2 3" key="1">
    <citation type="submission" date="2016-09" db="EMBL/GenBank/DDBJ databases">
        <title>Phylogenomics of Achromobacter.</title>
        <authorList>
            <person name="Jeukens J."/>
            <person name="Freschi L."/>
            <person name="Vincent A.T."/>
            <person name="Emond-Rheault J.-G."/>
            <person name="Kukavica-Ibrulj I."/>
            <person name="Charette S.J."/>
            <person name="Levesque R.C."/>
        </authorList>
    </citation>
    <scope>NUCLEOTIDE SEQUENCE [LARGE SCALE GENOMIC DNA]</scope>
    <source>
        <strain evidence="2 3">AUS488</strain>
    </source>
</reference>
<dbReference type="EMBL" id="MJMN01000046">
    <property type="protein sequence ID" value="OMG79349.1"/>
    <property type="molecule type" value="Genomic_DNA"/>
</dbReference>